<feature type="chain" id="PRO_5020906851" evidence="1">
    <location>
        <begin position="18"/>
        <end position="188"/>
    </location>
</feature>
<dbReference type="InterPro" id="IPR036709">
    <property type="entry name" value="Autotransporte_beta_dom_sf"/>
</dbReference>
<gene>
    <name evidence="2" type="ORF">BC748_0460</name>
</gene>
<protein>
    <submittedName>
        <fullName evidence="2">Uncharacterized protein DUF3575</fullName>
    </submittedName>
</protein>
<dbReference type="InterPro" id="IPR021958">
    <property type="entry name" value="DUF3575"/>
</dbReference>
<proteinExistence type="predicted"/>
<evidence type="ECO:0000313" key="2">
    <source>
        <dbReference type="EMBL" id="TDP60860.1"/>
    </source>
</evidence>
<dbReference type="SUPFAM" id="SSF103515">
    <property type="entry name" value="Autotransporter"/>
    <property type="match status" value="1"/>
</dbReference>
<dbReference type="RefSeq" id="WP_133531823.1">
    <property type="nucleotide sequence ID" value="NZ_SNXR01000011.1"/>
</dbReference>
<dbReference type="OrthoDB" id="768080at2"/>
<sequence length="188" mass="21310">MKKILIALLLLTSYANAQEESAISSKKNEFRIDVLSAVLSSKISLSYERFLENDFSVGININYSDSKKLTEDFEDGYTNNLAKYEFNPYVRYALSKSKTRYYFAEVFGSYNGGDFKEIIREENGGTAIYTTKISNYTDFGAGACLGYKMYFNDSFALELLVGFGYNFANTDKSPDKISRVGINLGYRF</sequence>
<keyword evidence="3" id="KW-1185">Reference proteome</keyword>
<dbReference type="AlphaFoldDB" id="A0A4R6QEU0"/>
<keyword evidence="1" id="KW-0732">Signal</keyword>
<accession>A0A4R6QEU0</accession>
<organism evidence="2 3">
    <name type="scientific">Flavobacterium dankookense</name>
    <dbReference type="NCBI Taxonomy" id="706186"/>
    <lineage>
        <taxon>Bacteria</taxon>
        <taxon>Pseudomonadati</taxon>
        <taxon>Bacteroidota</taxon>
        <taxon>Flavobacteriia</taxon>
        <taxon>Flavobacteriales</taxon>
        <taxon>Flavobacteriaceae</taxon>
        <taxon>Flavobacterium</taxon>
    </lineage>
</organism>
<reference evidence="2 3" key="1">
    <citation type="submission" date="2019-03" db="EMBL/GenBank/DDBJ databases">
        <title>Genomic Encyclopedia of Archaeal and Bacterial Type Strains, Phase II (KMG-II): from individual species to whole genera.</title>
        <authorList>
            <person name="Goeker M."/>
        </authorList>
    </citation>
    <scope>NUCLEOTIDE SEQUENCE [LARGE SCALE GENOMIC DNA]</scope>
    <source>
        <strain evidence="2 3">DSM 25687</strain>
    </source>
</reference>
<comment type="caution">
    <text evidence="2">The sequence shown here is derived from an EMBL/GenBank/DDBJ whole genome shotgun (WGS) entry which is preliminary data.</text>
</comment>
<name>A0A4R6QEU0_9FLAO</name>
<dbReference type="Proteomes" id="UP000295260">
    <property type="component" value="Unassembled WGS sequence"/>
</dbReference>
<dbReference type="EMBL" id="SNXR01000011">
    <property type="protein sequence ID" value="TDP60860.1"/>
    <property type="molecule type" value="Genomic_DNA"/>
</dbReference>
<evidence type="ECO:0000256" key="1">
    <source>
        <dbReference type="SAM" id="SignalP"/>
    </source>
</evidence>
<feature type="signal peptide" evidence="1">
    <location>
        <begin position="1"/>
        <end position="17"/>
    </location>
</feature>
<dbReference type="Pfam" id="PF12099">
    <property type="entry name" value="DUF3575"/>
    <property type="match status" value="1"/>
</dbReference>
<evidence type="ECO:0000313" key="3">
    <source>
        <dbReference type="Proteomes" id="UP000295260"/>
    </source>
</evidence>